<keyword evidence="7" id="KW-0067">ATP-binding</keyword>
<dbReference type="GO" id="GO:0035974">
    <property type="term" value="C:meiotic spindle pole body"/>
    <property type="evidence" value="ECO:0007669"/>
    <property type="project" value="TreeGrafter"/>
</dbReference>
<dbReference type="InterPro" id="IPR022780">
    <property type="entry name" value="Dynein_light_int_chain"/>
</dbReference>
<dbReference type="RefSeq" id="XP_040744510.1">
    <property type="nucleotide sequence ID" value="XM_040884600.1"/>
</dbReference>
<sequence length="376" mass="41372">MSSNSHPKTDESGDTENLWESALQQVGSSKAVAAKTVLVLGDSNCGKTNVVSQLFQASLHPQTGNGQDSTTVSTAIGTNDPLSEIETLVTLSKHDLALSYSYMDVRDEDNEETIARLGIFQLASDRTTDRELLKYVLDARSFGDSAAVIVLDWSKPWRFVKSLLRWCNVLGEAIECVCKDTGGREAASNKGASGWTLGKATVDECRERLERFLQEYVEPAEPSGEALAGTQKLAAKAVDVLLPLAKGVLEENLGLPLVVVCTKADSMAVLERERAFKEEDFDYIQQILRAICLRFGAALIYTSTHNPTTFSTLYHYLSSAALTKYPFRLRASVVDRDVVFVPSGWDSVAQIKYLRDSFDVAAVQGAWEFDAQRYQT</sequence>
<proteinExistence type="inferred from homology"/>
<dbReference type="InterPro" id="IPR008467">
    <property type="entry name" value="Dynein1_light_intermed_chain"/>
</dbReference>
<keyword evidence="9" id="KW-0505">Motor protein</keyword>
<dbReference type="EMBL" id="MCFD01000005">
    <property type="protein sequence ID" value="ORX70931.1"/>
    <property type="molecule type" value="Genomic_DNA"/>
</dbReference>
<evidence type="ECO:0000256" key="1">
    <source>
        <dbReference type="ARBA" id="ARBA00004245"/>
    </source>
</evidence>
<evidence type="ECO:0000313" key="11">
    <source>
        <dbReference type="EMBL" id="ORX70931.1"/>
    </source>
</evidence>
<dbReference type="STRING" id="61395.A0A1Y1WBL5"/>
<evidence type="ECO:0000256" key="3">
    <source>
        <dbReference type="ARBA" id="ARBA00022448"/>
    </source>
</evidence>
<keyword evidence="12" id="KW-1185">Reference proteome</keyword>
<evidence type="ECO:0000256" key="6">
    <source>
        <dbReference type="ARBA" id="ARBA00022741"/>
    </source>
</evidence>
<keyword evidence="3" id="KW-0813">Transport</keyword>
<keyword evidence="10" id="KW-0206">Cytoskeleton</keyword>
<evidence type="ECO:0000256" key="8">
    <source>
        <dbReference type="ARBA" id="ARBA00023017"/>
    </source>
</evidence>
<dbReference type="GO" id="GO:0045504">
    <property type="term" value="F:dynein heavy chain binding"/>
    <property type="evidence" value="ECO:0007669"/>
    <property type="project" value="TreeGrafter"/>
</dbReference>
<evidence type="ECO:0000313" key="12">
    <source>
        <dbReference type="Proteomes" id="UP000193922"/>
    </source>
</evidence>
<keyword evidence="5" id="KW-0493">Microtubule</keyword>
<dbReference type="PANTHER" id="PTHR12688:SF0">
    <property type="entry name" value="DYNEIN LIGHT INTERMEDIATE CHAIN"/>
    <property type="match status" value="1"/>
</dbReference>
<dbReference type="GO" id="GO:0000226">
    <property type="term" value="P:microtubule cytoskeleton organization"/>
    <property type="evidence" value="ECO:0007669"/>
    <property type="project" value="TreeGrafter"/>
</dbReference>
<dbReference type="InterPro" id="IPR027417">
    <property type="entry name" value="P-loop_NTPase"/>
</dbReference>
<evidence type="ECO:0000256" key="10">
    <source>
        <dbReference type="ARBA" id="ARBA00023212"/>
    </source>
</evidence>
<evidence type="ECO:0000256" key="5">
    <source>
        <dbReference type="ARBA" id="ARBA00022701"/>
    </source>
</evidence>
<evidence type="ECO:0000256" key="7">
    <source>
        <dbReference type="ARBA" id="ARBA00022840"/>
    </source>
</evidence>
<evidence type="ECO:0000256" key="2">
    <source>
        <dbReference type="ARBA" id="ARBA00006831"/>
    </source>
</evidence>
<dbReference type="Pfam" id="PF05783">
    <property type="entry name" value="DLIC"/>
    <property type="match status" value="2"/>
</dbReference>
<name>A0A1Y1WBL5_9FUNG</name>
<organism evidence="11 12">
    <name type="scientific">Linderina pennispora</name>
    <dbReference type="NCBI Taxonomy" id="61395"/>
    <lineage>
        <taxon>Eukaryota</taxon>
        <taxon>Fungi</taxon>
        <taxon>Fungi incertae sedis</taxon>
        <taxon>Zoopagomycota</taxon>
        <taxon>Kickxellomycotina</taxon>
        <taxon>Kickxellomycetes</taxon>
        <taxon>Kickxellales</taxon>
        <taxon>Kickxellaceae</taxon>
        <taxon>Linderina</taxon>
    </lineage>
</organism>
<comment type="caution">
    <text evidence="11">The sequence shown here is derived from an EMBL/GenBank/DDBJ whole genome shotgun (WGS) entry which is preliminary data.</text>
</comment>
<comment type="subcellular location">
    <subcellularLocation>
        <location evidence="1">Cytoplasm</location>
        <location evidence="1">Cytoskeleton</location>
    </subcellularLocation>
</comment>
<dbReference type="GO" id="GO:0005524">
    <property type="term" value="F:ATP binding"/>
    <property type="evidence" value="ECO:0007669"/>
    <property type="project" value="UniProtKB-KW"/>
</dbReference>
<dbReference type="GO" id="GO:0005868">
    <property type="term" value="C:cytoplasmic dynein complex"/>
    <property type="evidence" value="ECO:0007669"/>
    <property type="project" value="InterPro"/>
</dbReference>
<evidence type="ECO:0000256" key="9">
    <source>
        <dbReference type="ARBA" id="ARBA00023175"/>
    </source>
</evidence>
<dbReference type="SUPFAM" id="SSF52540">
    <property type="entry name" value="P-loop containing nucleoside triphosphate hydrolases"/>
    <property type="match status" value="1"/>
</dbReference>
<keyword evidence="6" id="KW-0547">Nucleotide-binding</keyword>
<dbReference type="OrthoDB" id="27603at2759"/>
<accession>A0A1Y1WBL5</accession>
<dbReference type="GO" id="GO:0005874">
    <property type="term" value="C:microtubule"/>
    <property type="evidence" value="ECO:0007669"/>
    <property type="project" value="UniProtKB-KW"/>
</dbReference>
<dbReference type="Gene3D" id="3.40.50.300">
    <property type="entry name" value="P-loop containing nucleotide triphosphate hydrolases"/>
    <property type="match status" value="1"/>
</dbReference>
<dbReference type="GeneID" id="63801248"/>
<dbReference type="GO" id="GO:0007018">
    <property type="term" value="P:microtubule-based movement"/>
    <property type="evidence" value="ECO:0007669"/>
    <property type="project" value="InterPro"/>
</dbReference>
<reference evidence="11 12" key="1">
    <citation type="submission" date="2016-07" db="EMBL/GenBank/DDBJ databases">
        <title>Pervasive Adenine N6-methylation of Active Genes in Fungi.</title>
        <authorList>
            <consortium name="DOE Joint Genome Institute"/>
            <person name="Mondo S.J."/>
            <person name="Dannebaum R.O."/>
            <person name="Kuo R.C."/>
            <person name="Labutti K."/>
            <person name="Haridas S."/>
            <person name="Kuo A."/>
            <person name="Salamov A."/>
            <person name="Ahrendt S.R."/>
            <person name="Lipzen A."/>
            <person name="Sullivan W."/>
            <person name="Andreopoulos W.B."/>
            <person name="Clum A."/>
            <person name="Lindquist E."/>
            <person name="Daum C."/>
            <person name="Ramamoorthy G.K."/>
            <person name="Gryganskyi A."/>
            <person name="Culley D."/>
            <person name="Magnuson J.K."/>
            <person name="James T.Y."/>
            <person name="O'Malley M.A."/>
            <person name="Stajich J.E."/>
            <person name="Spatafora J.W."/>
            <person name="Visel A."/>
            <person name="Grigoriev I.V."/>
        </authorList>
    </citation>
    <scope>NUCLEOTIDE SEQUENCE [LARGE SCALE GENOMIC DNA]</scope>
    <source>
        <strain evidence="11 12">ATCC 12442</strain>
    </source>
</reference>
<dbReference type="AlphaFoldDB" id="A0A1Y1WBL5"/>
<protein>
    <submittedName>
        <fullName evidence="11">DLIC-domain-containing protein</fullName>
    </submittedName>
</protein>
<keyword evidence="4" id="KW-0963">Cytoplasm</keyword>
<dbReference type="PANTHER" id="PTHR12688">
    <property type="entry name" value="DYNEIN LIGHT INTERMEDIATE CHAIN"/>
    <property type="match status" value="1"/>
</dbReference>
<feature type="non-terminal residue" evidence="11">
    <location>
        <position position="376"/>
    </location>
</feature>
<comment type="similarity">
    <text evidence="2">Belongs to the dynein light intermediate chain family.</text>
</comment>
<keyword evidence="8" id="KW-0243">Dynein</keyword>
<dbReference type="Proteomes" id="UP000193922">
    <property type="component" value="Unassembled WGS sequence"/>
</dbReference>
<gene>
    <name evidence="11" type="ORF">DL89DRAFT_222734</name>
</gene>
<evidence type="ECO:0000256" key="4">
    <source>
        <dbReference type="ARBA" id="ARBA00022490"/>
    </source>
</evidence>